<reference evidence="19 20" key="1">
    <citation type="submission" date="2019-06" db="EMBL/GenBank/DDBJ databases">
        <title>A chromosomal-level reference genome of Carpinus fangiana (Coryloideae, Betulaceae).</title>
        <authorList>
            <person name="Yang X."/>
            <person name="Wang Z."/>
            <person name="Zhang L."/>
            <person name="Hao G."/>
            <person name="Liu J."/>
            <person name="Yang Y."/>
        </authorList>
    </citation>
    <scope>NUCLEOTIDE SEQUENCE [LARGE SCALE GENOMIC DNA]</scope>
    <source>
        <strain evidence="19">Cfa_2016G</strain>
        <tissue evidence="19">Leaf</tissue>
    </source>
</reference>
<dbReference type="PROSITE" id="PS50089">
    <property type="entry name" value="ZF_RING_2"/>
    <property type="match status" value="1"/>
</dbReference>
<dbReference type="Gene3D" id="3.30.40.10">
    <property type="entry name" value="Zinc/RING finger domain, C3HC4 (zinc finger)"/>
    <property type="match status" value="1"/>
</dbReference>
<dbReference type="InterPro" id="IPR046948">
    <property type="entry name" value="ATL20-22-like"/>
</dbReference>
<comment type="catalytic activity">
    <reaction evidence="1">
        <text>S-ubiquitinyl-[E2 ubiquitin-conjugating enzyme]-L-cysteine + [acceptor protein]-L-lysine = [E2 ubiquitin-conjugating enzyme]-L-cysteine + N(6)-ubiquitinyl-[acceptor protein]-L-lysine.</text>
        <dbReference type="EC" id="2.3.2.27"/>
    </reaction>
</comment>
<evidence type="ECO:0000256" key="6">
    <source>
        <dbReference type="ARBA" id="ARBA00022692"/>
    </source>
</evidence>
<dbReference type="GO" id="GO:0016020">
    <property type="term" value="C:membrane"/>
    <property type="evidence" value="ECO:0007669"/>
    <property type="project" value="UniProtKB-SubCell"/>
</dbReference>
<feature type="signal peptide" evidence="17">
    <location>
        <begin position="1"/>
        <end position="24"/>
    </location>
</feature>
<proteinExistence type="inferred from homology"/>
<comment type="subcellular location">
    <subcellularLocation>
        <location evidence="2">Membrane</location>
        <topology evidence="2">Single-pass membrane protein</topology>
    </subcellularLocation>
</comment>
<keyword evidence="12 16" id="KW-1133">Transmembrane helix</keyword>
<dbReference type="SMART" id="SM00184">
    <property type="entry name" value="RING"/>
    <property type="match status" value="1"/>
</dbReference>
<keyword evidence="10" id="KW-0833">Ubl conjugation pathway</keyword>
<dbReference type="OrthoDB" id="8062037at2759"/>
<organism evidence="19 20">
    <name type="scientific">Carpinus fangiana</name>
    <dbReference type="NCBI Taxonomy" id="176857"/>
    <lineage>
        <taxon>Eukaryota</taxon>
        <taxon>Viridiplantae</taxon>
        <taxon>Streptophyta</taxon>
        <taxon>Embryophyta</taxon>
        <taxon>Tracheophyta</taxon>
        <taxon>Spermatophyta</taxon>
        <taxon>Magnoliopsida</taxon>
        <taxon>eudicotyledons</taxon>
        <taxon>Gunneridae</taxon>
        <taxon>Pentapetalae</taxon>
        <taxon>rosids</taxon>
        <taxon>fabids</taxon>
        <taxon>Fagales</taxon>
        <taxon>Betulaceae</taxon>
        <taxon>Carpinus</taxon>
    </lineage>
</organism>
<dbReference type="Pfam" id="PF13639">
    <property type="entry name" value="zf-RING_2"/>
    <property type="match status" value="1"/>
</dbReference>
<dbReference type="Pfam" id="PF13947">
    <property type="entry name" value="GUB_WAK_bind"/>
    <property type="match status" value="4"/>
</dbReference>
<dbReference type="PANTHER" id="PTHR46279:SF31">
    <property type="entry name" value="RING-H2 FINGER PROTEIN ATL20-LIKE ISOFORM X1"/>
    <property type="match status" value="1"/>
</dbReference>
<dbReference type="InterPro" id="IPR001841">
    <property type="entry name" value="Znf_RING"/>
</dbReference>
<evidence type="ECO:0000256" key="16">
    <source>
        <dbReference type="SAM" id="Phobius"/>
    </source>
</evidence>
<accession>A0A5N6R5M2</accession>
<evidence type="ECO:0000256" key="3">
    <source>
        <dbReference type="ARBA" id="ARBA00004906"/>
    </source>
</evidence>
<evidence type="ECO:0000256" key="15">
    <source>
        <dbReference type="PROSITE-ProRule" id="PRU00175"/>
    </source>
</evidence>
<evidence type="ECO:0000256" key="9">
    <source>
        <dbReference type="ARBA" id="ARBA00022771"/>
    </source>
</evidence>
<keyword evidence="6 16" id="KW-0812">Transmembrane</keyword>
<keyword evidence="5" id="KW-0808">Transferase</keyword>
<feature type="transmembrane region" description="Helical" evidence="16">
    <location>
        <begin position="880"/>
        <end position="903"/>
    </location>
</feature>
<dbReference type="InterPro" id="IPR025287">
    <property type="entry name" value="WAK_GUB"/>
</dbReference>
<keyword evidence="9 15" id="KW-0863">Zinc-finger</keyword>
<dbReference type="GO" id="GO:0008270">
    <property type="term" value="F:zinc ion binding"/>
    <property type="evidence" value="ECO:0007669"/>
    <property type="project" value="UniProtKB-KW"/>
</dbReference>
<evidence type="ECO:0000259" key="18">
    <source>
        <dbReference type="PROSITE" id="PS50089"/>
    </source>
</evidence>
<name>A0A5N6R5M2_9ROSI</name>
<evidence type="ECO:0000256" key="10">
    <source>
        <dbReference type="ARBA" id="ARBA00022786"/>
    </source>
</evidence>
<keyword evidence="8 17" id="KW-0732">Signal</keyword>
<evidence type="ECO:0000256" key="4">
    <source>
        <dbReference type="ARBA" id="ARBA00012483"/>
    </source>
</evidence>
<dbReference type="GO" id="GO:0061630">
    <property type="term" value="F:ubiquitin protein ligase activity"/>
    <property type="evidence" value="ECO:0007669"/>
    <property type="project" value="UniProtKB-EC"/>
</dbReference>
<dbReference type="EC" id="2.3.2.27" evidence="4"/>
<dbReference type="Proteomes" id="UP000327013">
    <property type="component" value="Chromosome 5"/>
</dbReference>
<comment type="pathway">
    <text evidence="3">Protein modification; protein ubiquitination.</text>
</comment>
<evidence type="ECO:0000256" key="14">
    <source>
        <dbReference type="ARBA" id="ARBA00024209"/>
    </source>
</evidence>
<evidence type="ECO:0000256" key="8">
    <source>
        <dbReference type="ARBA" id="ARBA00022729"/>
    </source>
</evidence>
<comment type="similarity">
    <text evidence="14">Belongs to the RING-type zinc finger family. ATL subfamily.</text>
</comment>
<evidence type="ECO:0000256" key="2">
    <source>
        <dbReference type="ARBA" id="ARBA00004167"/>
    </source>
</evidence>
<gene>
    <name evidence="19" type="ORF">FH972_012015</name>
</gene>
<dbReference type="PANTHER" id="PTHR46279">
    <property type="entry name" value="RING/U-BOX SUPERFAMILY PROTEIN"/>
    <property type="match status" value="1"/>
</dbReference>
<keyword evidence="7" id="KW-0479">Metal-binding</keyword>
<evidence type="ECO:0000256" key="1">
    <source>
        <dbReference type="ARBA" id="ARBA00000900"/>
    </source>
</evidence>
<dbReference type="InterPro" id="IPR013083">
    <property type="entry name" value="Znf_RING/FYVE/PHD"/>
</dbReference>
<dbReference type="GO" id="GO:0030247">
    <property type="term" value="F:polysaccharide binding"/>
    <property type="evidence" value="ECO:0007669"/>
    <property type="project" value="InterPro"/>
</dbReference>
<dbReference type="AlphaFoldDB" id="A0A5N6R5M2"/>
<protein>
    <recommendedName>
        <fullName evidence="4">RING-type E3 ubiquitin transferase</fullName>
        <ecNumber evidence="4">2.3.2.27</ecNumber>
    </recommendedName>
</protein>
<evidence type="ECO:0000313" key="19">
    <source>
        <dbReference type="EMBL" id="KAE8055154.1"/>
    </source>
</evidence>
<dbReference type="CDD" id="cd16461">
    <property type="entry name" value="RING-H2_EL5-like"/>
    <property type="match status" value="1"/>
</dbReference>
<feature type="chain" id="PRO_5024394884" description="RING-type E3 ubiquitin transferase" evidence="17">
    <location>
        <begin position="25"/>
        <end position="1030"/>
    </location>
</feature>
<dbReference type="SUPFAM" id="SSF57850">
    <property type="entry name" value="RING/U-box"/>
    <property type="match status" value="1"/>
</dbReference>
<sequence>MASSQVFVSSIFTFLFLLPQTTSSAVICKTSSCGGSENPPVNFPYRLKGTNADQSCGYPGFGLSCNKQSQTILTLPSSGDVVVERIDYYEQSIYIADPGHCFARRFLDNFTLSGSPFQFLAVENFTFLNCSANVTMMYWPYAQAIPCVSGDAYTIWITLSSYGGISMTPPPSCWVISAALLPVSQFPTPLVQLTWGEPSCGECVADDGYCARRNATTLDVGCFQGLSAPSSNGTNNDQSCGYPGFDLSCNNQSQTILNLPNSGDVVVELIDYNEQSIYIADQDHCFDRRFLDNFTLSGSPFQFLVVKNFTFLNCSANVTVMYVPYARAIPCISGDAYTIWITPSNYGGISMTPPPSCWVISVALLPLPMLLLRSRRSVTVMQLTWVEPNCVGCVAGDGYCARKSATSLDVGCFQGFSAPSSNIAAVICQTSSCDGSLPVNFPFRLKSYQNRSCGYPGFDLSCDNKSQTILTFPKSGDSVVVEHIDYSDQSIYISDPDHCFPRQFMRNFTDSVSPNFLFDSLENFTFFNCSSSNTTTMFQYIYGLINCLSGDEYMVVIAPTAYVEAFPPPETCRAISTAMFPYTRYGPGLVRLSWEEPSCRGCVARGGDCARVSATSRDVGCFNVPTPSNDIIPSPTWRVFWLHPPPQMSSLKYFFFFFSTLFFFSFPRISSRVTLCETLYCGGSWPPVRFPFRFIDQPKSCGYAGFDLSCTKQSQTILTLPHSGDFVVQDIDYLEQTIDIADPDGCFFRRTLQNFTLRDSPFQTQIVGWNVTFFNCSSNVTNMSRSWPIPCLSGHGFSVWMTPSFYRENSWPPASCRATHTALLPEMSPTQSVQLSWSEPSCVECVARGGDCVRSDSSLDVECLINGPGSNGGLPRSAKYGIVIGVGIPGLLCLIGLSCYLCGRITVYRRRRHNNPNTELTSINISPQRSVLAMGLDGPTIESYPKTLLGESRRLPKPSDNTCPICLSEYQPKEELRTIPECNHYFHANCIDEWLKLNGTCPLCRNSPDGSALVTPSSLSSFSSTSLSSQ</sequence>
<evidence type="ECO:0000313" key="20">
    <source>
        <dbReference type="Proteomes" id="UP000327013"/>
    </source>
</evidence>
<evidence type="ECO:0000256" key="17">
    <source>
        <dbReference type="SAM" id="SignalP"/>
    </source>
</evidence>
<keyword evidence="11" id="KW-0862">Zinc</keyword>
<keyword evidence="20" id="KW-1185">Reference proteome</keyword>
<evidence type="ECO:0000256" key="7">
    <source>
        <dbReference type="ARBA" id="ARBA00022723"/>
    </source>
</evidence>
<evidence type="ECO:0000256" key="13">
    <source>
        <dbReference type="ARBA" id="ARBA00023136"/>
    </source>
</evidence>
<feature type="domain" description="RING-type" evidence="18">
    <location>
        <begin position="963"/>
        <end position="1005"/>
    </location>
</feature>
<evidence type="ECO:0000256" key="11">
    <source>
        <dbReference type="ARBA" id="ARBA00022833"/>
    </source>
</evidence>
<evidence type="ECO:0000256" key="12">
    <source>
        <dbReference type="ARBA" id="ARBA00022989"/>
    </source>
</evidence>
<keyword evidence="13 16" id="KW-0472">Membrane</keyword>
<dbReference type="EMBL" id="CM017325">
    <property type="protein sequence ID" value="KAE8055154.1"/>
    <property type="molecule type" value="Genomic_DNA"/>
</dbReference>
<evidence type="ECO:0000256" key="5">
    <source>
        <dbReference type="ARBA" id="ARBA00022679"/>
    </source>
</evidence>